<evidence type="ECO:0000313" key="6">
    <source>
        <dbReference type="EMBL" id="NDL62510.1"/>
    </source>
</evidence>
<dbReference type="Proteomes" id="UP000461443">
    <property type="component" value="Unassembled WGS sequence"/>
</dbReference>
<evidence type="ECO:0000256" key="2">
    <source>
        <dbReference type="ARBA" id="ARBA00022519"/>
    </source>
</evidence>
<reference evidence="6 7" key="1">
    <citation type="submission" date="2019-12" db="EMBL/GenBank/DDBJ databases">
        <authorList>
            <person name="Lee S.D."/>
        </authorList>
    </citation>
    <scope>NUCLEOTIDE SEQUENCE [LARGE SCALE GENOMIC DNA]</scope>
    <source>
        <strain evidence="6 7">SAP-6</strain>
    </source>
</reference>
<accession>A0A845SCM0</accession>
<organism evidence="6 7">
    <name type="scientific">Acerihabitans arboris</name>
    <dbReference type="NCBI Taxonomy" id="2691583"/>
    <lineage>
        <taxon>Bacteria</taxon>
        <taxon>Pseudomonadati</taxon>
        <taxon>Pseudomonadota</taxon>
        <taxon>Gammaproteobacteria</taxon>
        <taxon>Enterobacterales</taxon>
        <taxon>Pectobacteriaceae</taxon>
        <taxon>Acerihabitans</taxon>
    </lineage>
</organism>
<evidence type="ECO:0000256" key="5">
    <source>
        <dbReference type="ARBA" id="ARBA00023136"/>
    </source>
</evidence>
<evidence type="ECO:0000256" key="4">
    <source>
        <dbReference type="ARBA" id="ARBA00022989"/>
    </source>
</evidence>
<proteinExistence type="predicted"/>
<keyword evidence="3" id="KW-0812">Transmembrane</keyword>
<dbReference type="Pfam" id="PF13998">
    <property type="entry name" value="MgrB"/>
    <property type="match status" value="1"/>
</dbReference>
<protein>
    <submittedName>
        <fullName evidence="6">PhoP/PhoQ regulator MgrB</fullName>
    </submittedName>
</protein>
<evidence type="ECO:0000313" key="7">
    <source>
        <dbReference type="Proteomes" id="UP000461443"/>
    </source>
</evidence>
<gene>
    <name evidence="6" type="primary">mgrB</name>
    <name evidence="6" type="ORF">GRH90_07045</name>
</gene>
<comment type="caution">
    <text evidence="6">The sequence shown here is derived from an EMBL/GenBank/DDBJ whole genome shotgun (WGS) entry which is preliminary data.</text>
</comment>
<keyword evidence="5" id="KW-0472">Membrane</keyword>
<keyword evidence="1" id="KW-1003">Cell membrane</keyword>
<dbReference type="AlphaFoldDB" id="A0A845SCM0"/>
<keyword evidence="2" id="KW-0997">Cell inner membrane</keyword>
<evidence type="ECO:0000256" key="1">
    <source>
        <dbReference type="ARBA" id="ARBA00022475"/>
    </source>
</evidence>
<keyword evidence="7" id="KW-1185">Reference proteome</keyword>
<reference evidence="6 7" key="2">
    <citation type="submission" date="2020-02" db="EMBL/GenBank/DDBJ databases">
        <title>The new genus of Enterobacteriales.</title>
        <authorList>
            <person name="Kim I.S."/>
        </authorList>
    </citation>
    <scope>NUCLEOTIDE SEQUENCE [LARGE SCALE GENOMIC DNA]</scope>
    <source>
        <strain evidence="6 7">SAP-6</strain>
    </source>
</reference>
<keyword evidence="4" id="KW-1133">Transmembrane helix</keyword>
<name>A0A845SCM0_9GAMM</name>
<dbReference type="InterPro" id="IPR020907">
    <property type="entry name" value="MgrB"/>
</dbReference>
<sequence>MILRRYRTRVLKKSTSLSILVILLLCLMLWLSALNSFCDQGGDFFSGMCLVTKWMPW</sequence>
<dbReference type="EMBL" id="WUBS01000004">
    <property type="protein sequence ID" value="NDL62510.1"/>
    <property type="molecule type" value="Genomic_DNA"/>
</dbReference>
<evidence type="ECO:0000256" key="3">
    <source>
        <dbReference type="ARBA" id="ARBA00022692"/>
    </source>
</evidence>